<keyword evidence="3" id="KW-1185">Reference proteome</keyword>
<reference evidence="2" key="1">
    <citation type="submission" date="2021-12" db="EMBL/GenBank/DDBJ databases">
        <authorList>
            <person name="King R."/>
        </authorList>
    </citation>
    <scope>NUCLEOTIDE SEQUENCE</scope>
</reference>
<feature type="compositionally biased region" description="Low complexity" evidence="1">
    <location>
        <begin position="28"/>
        <end position="41"/>
    </location>
</feature>
<evidence type="ECO:0000313" key="3">
    <source>
        <dbReference type="Proteomes" id="UP001153714"/>
    </source>
</evidence>
<organism evidence="2 3">
    <name type="scientific">Diatraea saccharalis</name>
    <name type="common">sugarcane borer</name>
    <dbReference type="NCBI Taxonomy" id="40085"/>
    <lineage>
        <taxon>Eukaryota</taxon>
        <taxon>Metazoa</taxon>
        <taxon>Ecdysozoa</taxon>
        <taxon>Arthropoda</taxon>
        <taxon>Hexapoda</taxon>
        <taxon>Insecta</taxon>
        <taxon>Pterygota</taxon>
        <taxon>Neoptera</taxon>
        <taxon>Endopterygota</taxon>
        <taxon>Lepidoptera</taxon>
        <taxon>Glossata</taxon>
        <taxon>Ditrysia</taxon>
        <taxon>Pyraloidea</taxon>
        <taxon>Crambidae</taxon>
        <taxon>Crambinae</taxon>
        <taxon>Diatraea</taxon>
    </lineage>
</organism>
<sequence length="85" mass="9418">MCRRLLSGGVRQMQLPGHRAPVPGGGPPVASRAPPAPAASRTTVIQREARERPRWPQVVRGVPSLLRVRNDTRQFELISKLLLHI</sequence>
<protein>
    <submittedName>
        <fullName evidence="2">Uncharacterized protein</fullName>
    </submittedName>
</protein>
<name>A0A9N9RG87_9NEOP</name>
<dbReference type="OrthoDB" id="10070999at2759"/>
<evidence type="ECO:0000313" key="2">
    <source>
        <dbReference type="EMBL" id="CAG9796205.1"/>
    </source>
</evidence>
<reference evidence="2" key="2">
    <citation type="submission" date="2022-10" db="EMBL/GenBank/DDBJ databases">
        <authorList>
            <consortium name="ENA_rothamsted_submissions"/>
            <consortium name="culmorum"/>
            <person name="King R."/>
        </authorList>
    </citation>
    <scope>NUCLEOTIDE SEQUENCE</scope>
</reference>
<proteinExistence type="predicted"/>
<dbReference type="Proteomes" id="UP001153714">
    <property type="component" value="Chromosome 8"/>
</dbReference>
<evidence type="ECO:0000256" key="1">
    <source>
        <dbReference type="SAM" id="MobiDB-lite"/>
    </source>
</evidence>
<dbReference type="EMBL" id="OU893339">
    <property type="protein sequence ID" value="CAG9796205.1"/>
    <property type="molecule type" value="Genomic_DNA"/>
</dbReference>
<feature type="region of interest" description="Disordered" evidence="1">
    <location>
        <begin position="1"/>
        <end position="52"/>
    </location>
</feature>
<dbReference type="AlphaFoldDB" id="A0A9N9RG87"/>
<gene>
    <name evidence="2" type="ORF">DIATSA_LOCUS13409</name>
</gene>
<accession>A0A9N9RG87</accession>